<keyword evidence="5 10" id="KW-1133">Transmembrane helix</keyword>
<dbReference type="InterPro" id="IPR004089">
    <property type="entry name" value="MCPsignal_dom"/>
</dbReference>
<keyword evidence="8" id="KW-0807">Transducer</keyword>
<dbReference type="Pfam" id="PF02743">
    <property type="entry name" value="dCache_1"/>
    <property type="match status" value="1"/>
</dbReference>
<dbReference type="Proteomes" id="UP000716322">
    <property type="component" value="Unassembled WGS sequence"/>
</dbReference>
<feature type="domain" description="HAMP" evidence="12">
    <location>
        <begin position="305"/>
        <end position="359"/>
    </location>
</feature>
<dbReference type="PANTHER" id="PTHR43531">
    <property type="entry name" value="PROTEIN ICFG"/>
    <property type="match status" value="1"/>
</dbReference>
<evidence type="ECO:0000256" key="7">
    <source>
        <dbReference type="ARBA" id="ARBA00029447"/>
    </source>
</evidence>
<protein>
    <submittedName>
        <fullName evidence="13">HAMP domain-containing protein</fullName>
    </submittedName>
</protein>
<evidence type="ECO:0000256" key="6">
    <source>
        <dbReference type="ARBA" id="ARBA00023136"/>
    </source>
</evidence>
<dbReference type="PRINTS" id="PR00260">
    <property type="entry name" value="CHEMTRNSDUCR"/>
</dbReference>
<dbReference type="SMART" id="SM00304">
    <property type="entry name" value="HAMP"/>
    <property type="match status" value="1"/>
</dbReference>
<dbReference type="CDD" id="cd06225">
    <property type="entry name" value="HAMP"/>
    <property type="match status" value="1"/>
</dbReference>
<evidence type="ECO:0000256" key="5">
    <source>
        <dbReference type="ARBA" id="ARBA00022989"/>
    </source>
</evidence>
<dbReference type="PANTHER" id="PTHR43531:SF14">
    <property type="entry name" value="METHYL-ACCEPTING CHEMOTAXIS PROTEIN I-RELATED"/>
    <property type="match status" value="1"/>
</dbReference>
<name>A0ABX0PEZ4_9BURK</name>
<reference evidence="13 14" key="1">
    <citation type="submission" date="2020-03" db="EMBL/GenBank/DDBJ databases">
        <title>Genome sequence of strain Massilia sp. TW-1.</title>
        <authorList>
            <person name="Chaudhary D.K."/>
        </authorList>
    </citation>
    <scope>NUCLEOTIDE SEQUENCE [LARGE SCALE GENOMIC DNA]</scope>
    <source>
        <strain evidence="13 14">TW-1</strain>
    </source>
</reference>
<gene>
    <name evidence="13" type="ORF">HAV22_18745</name>
</gene>
<dbReference type="InterPro" id="IPR051310">
    <property type="entry name" value="MCP_chemotaxis"/>
</dbReference>
<dbReference type="SUPFAM" id="SSF58104">
    <property type="entry name" value="Methyl-accepting chemotaxis protein (MCP) signaling domain"/>
    <property type="match status" value="1"/>
</dbReference>
<evidence type="ECO:0000256" key="9">
    <source>
        <dbReference type="SAM" id="Coils"/>
    </source>
</evidence>
<dbReference type="CDD" id="cd12912">
    <property type="entry name" value="PDC2_MCP_like"/>
    <property type="match status" value="1"/>
</dbReference>
<dbReference type="SMART" id="SM00283">
    <property type="entry name" value="MA"/>
    <property type="match status" value="1"/>
</dbReference>
<evidence type="ECO:0000256" key="10">
    <source>
        <dbReference type="SAM" id="Phobius"/>
    </source>
</evidence>
<feature type="transmembrane region" description="Helical" evidence="10">
    <location>
        <begin position="281"/>
        <end position="304"/>
    </location>
</feature>
<feature type="coiled-coil region" evidence="9">
    <location>
        <begin position="564"/>
        <end position="602"/>
    </location>
</feature>
<dbReference type="PROSITE" id="PS50111">
    <property type="entry name" value="CHEMOTAXIS_TRANSDUC_2"/>
    <property type="match status" value="1"/>
</dbReference>
<organism evidence="13 14">
    <name type="scientific">Telluria antibiotica</name>
    <dbReference type="NCBI Taxonomy" id="2717319"/>
    <lineage>
        <taxon>Bacteria</taxon>
        <taxon>Pseudomonadati</taxon>
        <taxon>Pseudomonadota</taxon>
        <taxon>Betaproteobacteria</taxon>
        <taxon>Burkholderiales</taxon>
        <taxon>Oxalobacteraceae</taxon>
        <taxon>Telluria group</taxon>
        <taxon>Telluria</taxon>
    </lineage>
</organism>
<evidence type="ECO:0000259" key="11">
    <source>
        <dbReference type="PROSITE" id="PS50111"/>
    </source>
</evidence>
<accession>A0ABX0PEZ4</accession>
<dbReference type="Gene3D" id="3.30.450.20">
    <property type="entry name" value="PAS domain"/>
    <property type="match status" value="1"/>
</dbReference>
<keyword evidence="4 10" id="KW-0812">Transmembrane</keyword>
<evidence type="ECO:0000313" key="13">
    <source>
        <dbReference type="EMBL" id="NIA55677.1"/>
    </source>
</evidence>
<evidence type="ECO:0000256" key="8">
    <source>
        <dbReference type="PROSITE-ProRule" id="PRU00284"/>
    </source>
</evidence>
<keyword evidence="9" id="KW-0175">Coiled coil</keyword>
<dbReference type="InterPro" id="IPR003660">
    <property type="entry name" value="HAMP_dom"/>
</dbReference>
<dbReference type="Pfam" id="PF00015">
    <property type="entry name" value="MCPsignal"/>
    <property type="match status" value="1"/>
</dbReference>
<keyword evidence="6 10" id="KW-0472">Membrane</keyword>
<evidence type="ECO:0000256" key="2">
    <source>
        <dbReference type="ARBA" id="ARBA00022475"/>
    </source>
</evidence>
<dbReference type="Gene3D" id="1.10.287.950">
    <property type="entry name" value="Methyl-accepting chemotaxis protein"/>
    <property type="match status" value="1"/>
</dbReference>
<evidence type="ECO:0000256" key="3">
    <source>
        <dbReference type="ARBA" id="ARBA00022481"/>
    </source>
</evidence>
<evidence type="ECO:0000313" key="14">
    <source>
        <dbReference type="Proteomes" id="UP000716322"/>
    </source>
</evidence>
<proteinExistence type="inferred from homology"/>
<comment type="subcellular location">
    <subcellularLocation>
        <location evidence="1">Cell membrane</location>
        <topology evidence="1">Multi-pass membrane protein</topology>
    </subcellularLocation>
</comment>
<dbReference type="InterPro" id="IPR004090">
    <property type="entry name" value="Chemotax_Me-accpt_rcpt"/>
</dbReference>
<keyword evidence="3" id="KW-0488">Methylation</keyword>
<comment type="similarity">
    <text evidence="7">Belongs to the methyl-accepting chemotaxis (MCP) protein family.</text>
</comment>
<dbReference type="InterPro" id="IPR033479">
    <property type="entry name" value="dCache_1"/>
</dbReference>
<comment type="caution">
    <text evidence="13">The sequence shown here is derived from an EMBL/GenBank/DDBJ whole genome shotgun (WGS) entry which is preliminary data.</text>
</comment>
<dbReference type="CDD" id="cd11386">
    <property type="entry name" value="MCP_signal"/>
    <property type="match status" value="1"/>
</dbReference>
<keyword evidence="14" id="KW-1185">Reference proteome</keyword>
<evidence type="ECO:0000256" key="1">
    <source>
        <dbReference type="ARBA" id="ARBA00004651"/>
    </source>
</evidence>
<keyword evidence="2" id="KW-1003">Cell membrane</keyword>
<sequence>MLSMGVCLLVFIAISSTLSITMTSSQMRERVVGNELPAQISAIRNDIQRQIAEPAAISQTLANNTFLQAWEDAGDPDDGLAAWTTQAKRLQQANNAATVFWVSDTTSKYFIEKGLDRTIDKKADKDAWFKKFLDSGAPYTLNLDKDGTTGVYMLFIDSRVQTPGGKLAVTGLGLSAEALANSIRNYRLGKSGYVYLVNSDGVLIIHRDRGLLDGHHTLDKQPGFTPELARELLGKQAFASSRYDAPAGRQFVASSYVPELKLYVIAEVPEAEVLDNIGRPAAVSAIIAAVVGGAIGLASIWFVAGAISAPVMGAAGMLGEIADGEGDLSRRLQSDSDDEVGKLAQAFNRFVGSLSGTIGKVRDSSHVIAGASEEIARGNMDLSARTEAQASSIEETAAAMEELTSTVRNNAEHAIEANRLVSETAQSAEKGGTVVAEVVRTMGAITESSRKISEIIGVIDGIAFQTNILALNAAVEAARAGEQGRGFAVVAGEVRTLAQRSAAASKEIRQLILDSVAKVDAGSALADGAGQAMEAIVASVRRAEVLMRDIAASSQEQSTGIAQVNQTIAQMDDATQQNAALVEQAAAAAAALQEQARELDAVVGTFKLAASAQSLAAKAGRKRLAA</sequence>
<dbReference type="PROSITE" id="PS50885">
    <property type="entry name" value="HAMP"/>
    <property type="match status" value="1"/>
</dbReference>
<feature type="domain" description="Methyl-accepting transducer" evidence="11">
    <location>
        <begin position="364"/>
        <end position="593"/>
    </location>
</feature>
<evidence type="ECO:0000259" key="12">
    <source>
        <dbReference type="PROSITE" id="PS50885"/>
    </source>
</evidence>
<dbReference type="Pfam" id="PF00672">
    <property type="entry name" value="HAMP"/>
    <property type="match status" value="1"/>
</dbReference>
<evidence type="ECO:0000256" key="4">
    <source>
        <dbReference type="ARBA" id="ARBA00022692"/>
    </source>
</evidence>
<dbReference type="EMBL" id="JAAQOM010000011">
    <property type="protein sequence ID" value="NIA55677.1"/>
    <property type="molecule type" value="Genomic_DNA"/>
</dbReference>